<organism evidence="2 3">
    <name type="scientific">Humisphaera borealis</name>
    <dbReference type="NCBI Taxonomy" id="2807512"/>
    <lineage>
        <taxon>Bacteria</taxon>
        <taxon>Pseudomonadati</taxon>
        <taxon>Planctomycetota</taxon>
        <taxon>Phycisphaerae</taxon>
        <taxon>Tepidisphaerales</taxon>
        <taxon>Tepidisphaeraceae</taxon>
        <taxon>Humisphaera</taxon>
    </lineage>
</organism>
<proteinExistence type="predicted"/>
<protein>
    <submittedName>
        <fullName evidence="2">Uncharacterized protein</fullName>
    </submittedName>
</protein>
<dbReference type="Proteomes" id="UP000593765">
    <property type="component" value="Chromosome"/>
</dbReference>
<name>A0A7M2WXS7_9BACT</name>
<sequence>MSFTLKSADRQAIDLLLDRQRTVAGGGDVMDSDGMNRSFAPHVDLVGQDNLAAAERVLGLLSLLPPEEPPMGLLERTLAHIEGAVDTRGHRPFRSPGADNTTHA</sequence>
<accession>A0A7M2WXS7</accession>
<keyword evidence="3" id="KW-1185">Reference proteome</keyword>
<feature type="region of interest" description="Disordered" evidence="1">
    <location>
        <begin position="85"/>
        <end position="104"/>
    </location>
</feature>
<dbReference type="RefSeq" id="WP_206292352.1">
    <property type="nucleotide sequence ID" value="NZ_CP063458.1"/>
</dbReference>
<dbReference type="KEGG" id="hbs:IPV69_24450"/>
<gene>
    <name evidence="2" type="ORF">IPV69_24450</name>
</gene>
<reference evidence="2 3" key="1">
    <citation type="submission" date="2020-10" db="EMBL/GenBank/DDBJ databases">
        <title>Wide distribution of Phycisphaera-like planctomycetes from WD2101 soil group in peatlands and genome analysis of the first cultivated representative.</title>
        <authorList>
            <person name="Dedysh S.N."/>
            <person name="Beletsky A.V."/>
            <person name="Ivanova A."/>
            <person name="Kulichevskaya I.S."/>
            <person name="Suzina N.E."/>
            <person name="Philippov D.A."/>
            <person name="Rakitin A.L."/>
            <person name="Mardanov A.V."/>
            <person name="Ravin N.V."/>
        </authorList>
    </citation>
    <scope>NUCLEOTIDE SEQUENCE [LARGE SCALE GENOMIC DNA]</scope>
    <source>
        <strain evidence="2 3">M1803</strain>
    </source>
</reference>
<evidence type="ECO:0000256" key="1">
    <source>
        <dbReference type="SAM" id="MobiDB-lite"/>
    </source>
</evidence>
<dbReference type="AlphaFoldDB" id="A0A7M2WXS7"/>
<dbReference type="EMBL" id="CP063458">
    <property type="protein sequence ID" value="QOV89320.1"/>
    <property type="molecule type" value="Genomic_DNA"/>
</dbReference>
<evidence type="ECO:0000313" key="3">
    <source>
        <dbReference type="Proteomes" id="UP000593765"/>
    </source>
</evidence>
<evidence type="ECO:0000313" key="2">
    <source>
        <dbReference type="EMBL" id="QOV89320.1"/>
    </source>
</evidence>